<accession>F4RS16</accession>
<dbReference type="RefSeq" id="XP_007411946.1">
    <property type="nucleotide sequence ID" value="XM_007411884.1"/>
</dbReference>
<dbReference type="KEGG" id="mlr:MELLADRAFT_108122"/>
<dbReference type="Proteomes" id="UP000001072">
    <property type="component" value="Unassembled WGS sequence"/>
</dbReference>
<dbReference type="HOGENOM" id="CLU_1960053_0_0_1"/>
<dbReference type="EMBL" id="GL883116">
    <property type="protein sequence ID" value="EGG04855.1"/>
    <property type="molecule type" value="Genomic_DNA"/>
</dbReference>
<evidence type="ECO:0000313" key="2">
    <source>
        <dbReference type="Proteomes" id="UP000001072"/>
    </source>
</evidence>
<dbReference type="GeneID" id="18923378"/>
<keyword evidence="2" id="KW-1185">Reference proteome</keyword>
<dbReference type="AlphaFoldDB" id="F4RS16"/>
<dbReference type="VEuPathDB" id="FungiDB:MELLADRAFT_108122"/>
<sequence>MPANAHAVSTKIIMLAIYDMRLCDHSMHSKVELKFHVMRIQATASEDKESGGTREYVAVPEHQIAVEDEVQHDHTPMINSRYLFASLTIPRAHKGLCLRLIMSSELLKCSRDPDKQKQIGKNKGLGKE</sequence>
<gene>
    <name evidence="1" type="ORF">MELLADRAFT_108122</name>
</gene>
<name>F4RS16_MELLP</name>
<organism evidence="2">
    <name type="scientific">Melampsora larici-populina (strain 98AG31 / pathotype 3-4-7)</name>
    <name type="common">Poplar leaf rust fungus</name>
    <dbReference type="NCBI Taxonomy" id="747676"/>
    <lineage>
        <taxon>Eukaryota</taxon>
        <taxon>Fungi</taxon>
        <taxon>Dikarya</taxon>
        <taxon>Basidiomycota</taxon>
        <taxon>Pucciniomycotina</taxon>
        <taxon>Pucciniomycetes</taxon>
        <taxon>Pucciniales</taxon>
        <taxon>Melampsoraceae</taxon>
        <taxon>Melampsora</taxon>
    </lineage>
</organism>
<evidence type="ECO:0000313" key="1">
    <source>
        <dbReference type="EMBL" id="EGG04855.1"/>
    </source>
</evidence>
<reference evidence="2" key="1">
    <citation type="journal article" date="2011" name="Proc. Natl. Acad. Sci. U.S.A.">
        <title>Obligate biotrophy features unraveled by the genomic analysis of rust fungi.</title>
        <authorList>
            <person name="Duplessis S."/>
            <person name="Cuomo C.A."/>
            <person name="Lin Y.-C."/>
            <person name="Aerts A."/>
            <person name="Tisserant E."/>
            <person name="Veneault-Fourrey C."/>
            <person name="Joly D.L."/>
            <person name="Hacquard S."/>
            <person name="Amselem J."/>
            <person name="Cantarel B.L."/>
            <person name="Chiu R."/>
            <person name="Coutinho P.M."/>
            <person name="Feau N."/>
            <person name="Field M."/>
            <person name="Frey P."/>
            <person name="Gelhaye E."/>
            <person name="Goldberg J."/>
            <person name="Grabherr M.G."/>
            <person name="Kodira C.D."/>
            <person name="Kohler A."/>
            <person name="Kuees U."/>
            <person name="Lindquist E.A."/>
            <person name="Lucas S.M."/>
            <person name="Mago R."/>
            <person name="Mauceli E."/>
            <person name="Morin E."/>
            <person name="Murat C."/>
            <person name="Pangilinan J.L."/>
            <person name="Park R."/>
            <person name="Pearson M."/>
            <person name="Quesneville H."/>
            <person name="Rouhier N."/>
            <person name="Sakthikumar S."/>
            <person name="Salamov A.A."/>
            <person name="Schmutz J."/>
            <person name="Selles B."/>
            <person name="Shapiro H."/>
            <person name="Tanguay P."/>
            <person name="Tuskan G.A."/>
            <person name="Henrissat B."/>
            <person name="Van de Peer Y."/>
            <person name="Rouze P."/>
            <person name="Ellis J.G."/>
            <person name="Dodds P.N."/>
            <person name="Schein J.E."/>
            <person name="Zhong S."/>
            <person name="Hamelin R.C."/>
            <person name="Grigoriev I.V."/>
            <person name="Szabo L.J."/>
            <person name="Martin F."/>
        </authorList>
    </citation>
    <scope>NUCLEOTIDE SEQUENCE [LARGE SCALE GENOMIC DNA]</scope>
    <source>
        <strain evidence="2">98AG31 / pathotype 3-4-7</strain>
    </source>
</reference>
<proteinExistence type="predicted"/>
<dbReference type="InParanoid" id="F4RS16"/>
<protein>
    <submittedName>
        <fullName evidence="1">Uncharacterized protein</fullName>
    </submittedName>
</protein>